<dbReference type="EMBL" id="CP104562">
    <property type="protein sequence ID" value="UXH77330.1"/>
    <property type="molecule type" value="Genomic_DNA"/>
</dbReference>
<evidence type="ECO:0000313" key="1">
    <source>
        <dbReference type="EMBL" id="UXH77330.1"/>
    </source>
</evidence>
<sequence length="108" mass="10511">MAWPLIGSTGGVGGGVAATAAPTGLPPGAEALAAGVAGLALAGAELAEAGFVGAAARASRPPPPLTITVAAMAASILTAARGHDSLIHIIRIIRRPQWVTKCRSDALA</sequence>
<keyword evidence="2" id="KW-1185">Reference proteome</keyword>
<protein>
    <submittedName>
        <fullName evidence="1">Uncharacterized protein</fullName>
    </submittedName>
</protein>
<proteinExistence type="predicted"/>
<accession>A0ABY6B217</accession>
<name>A0ABY6B217_9BURK</name>
<evidence type="ECO:0000313" key="2">
    <source>
        <dbReference type="Proteomes" id="UP001064933"/>
    </source>
</evidence>
<organism evidence="1 2">
    <name type="scientific">Roseateles amylovorans</name>
    <dbReference type="NCBI Taxonomy" id="2978473"/>
    <lineage>
        <taxon>Bacteria</taxon>
        <taxon>Pseudomonadati</taxon>
        <taxon>Pseudomonadota</taxon>
        <taxon>Betaproteobacteria</taxon>
        <taxon>Burkholderiales</taxon>
        <taxon>Sphaerotilaceae</taxon>
        <taxon>Roseateles</taxon>
    </lineage>
</organism>
<reference evidence="1" key="1">
    <citation type="submission" date="2022-10" db="EMBL/GenBank/DDBJ databases">
        <title>Characterization and whole genome sequencing of a new Roseateles species, isolated from fresh water.</title>
        <authorList>
            <person name="Guliayeva D.Y."/>
            <person name="Akhremchuk A.E."/>
            <person name="Sikolenko M.A."/>
            <person name="Valentovich L.N."/>
            <person name="Sidarenka A.V."/>
        </authorList>
    </citation>
    <scope>NUCLEOTIDE SEQUENCE</scope>
    <source>
        <strain evidence="1">BIM B-1768</strain>
    </source>
</reference>
<gene>
    <name evidence="1" type="ORF">N4261_20325</name>
</gene>
<dbReference type="Proteomes" id="UP001064933">
    <property type="component" value="Chromosome"/>
</dbReference>
<dbReference type="RefSeq" id="WP_261757074.1">
    <property type="nucleotide sequence ID" value="NZ_CP104562.2"/>
</dbReference>